<evidence type="ECO:0000313" key="2">
    <source>
        <dbReference type="Proteomes" id="UP001497700"/>
    </source>
</evidence>
<keyword evidence="2" id="KW-1185">Reference proteome</keyword>
<evidence type="ECO:0000313" key="1">
    <source>
        <dbReference type="EMBL" id="KAI4859674.1"/>
    </source>
</evidence>
<protein>
    <submittedName>
        <fullName evidence="1">Kinase-like protein</fullName>
    </submittedName>
</protein>
<accession>A0ACB9YJV1</accession>
<gene>
    <name evidence="1" type="ORF">F4820DRAFT_462301</name>
</gene>
<name>A0ACB9YJV1_9PEZI</name>
<reference evidence="1 2" key="1">
    <citation type="journal article" date="2022" name="New Phytol.">
        <title>Ecological generalism drives hyperdiversity of secondary metabolite gene clusters in xylarialean endophytes.</title>
        <authorList>
            <person name="Franco M.E.E."/>
            <person name="Wisecaver J.H."/>
            <person name="Arnold A.E."/>
            <person name="Ju Y.M."/>
            <person name="Slot J.C."/>
            <person name="Ahrendt S."/>
            <person name="Moore L.P."/>
            <person name="Eastman K.E."/>
            <person name="Scott K."/>
            <person name="Konkel Z."/>
            <person name="Mondo S.J."/>
            <person name="Kuo A."/>
            <person name="Hayes R.D."/>
            <person name="Haridas S."/>
            <person name="Andreopoulos B."/>
            <person name="Riley R."/>
            <person name="LaButti K."/>
            <person name="Pangilinan J."/>
            <person name="Lipzen A."/>
            <person name="Amirebrahimi M."/>
            <person name="Yan J."/>
            <person name="Adam C."/>
            <person name="Keymanesh K."/>
            <person name="Ng V."/>
            <person name="Louie K."/>
            <person name="Northen T."/>
            <person name="Drula E."/>
            <person name="Henrissat B."/>
            <person name="Hsieh H.M."/>
            <person name="Youens-Clark K."/>
            <person name="Lutzoni F."/>
            <person name="Miadlikowska J."/>
            <person name="Eastwood D.C."/>
            <person name="Hamelin R.C."/>
            <person name="Grigoriev I.V."/>
            <person name="U'Ren J.M."/>
        </authorList>
    </citation>
    <scope>NUCLEOTIDE SEQUENCE [LARGE SCALE GENOMIC DNA]</scope>
    <source>
        <strain evidence="1 2">CBS 119005</strain>
    </source>
</reference>
<sequence>MSTISVTSRFNEEPFAPGTLLKGDSGQVYEIEEILSNRQNPLLSVYRARAETVEYIVKHMIKGELEYQMQLQKLVSSSPNVRTVVDTNHEFEIFIYPFLIGDLLRFSQRKLATEARKDILCSTLRGLADLHERDILHNEGTNGDVIVKSIQISDLEDAVIVPSGKYLRGPLCGNQLWRSPESWARSRQNHASDVFSFGIVMIYVMLNEMIFLVSNDQLHAEDSWRYILRRHLSYFADKDGFNGFLQHIGEENPFYERVIALANDFPPGNRRQPFETWKDIDPSLKDLIIKMTRLDPALRITARDALSHPWFSA</sequence>
<comment type="caution">
    <text evidence="1">The sequence shown here is derived from an EMBL/GenBank/DDBJ whole genome shotgun (WGS) entry which is preliminary data.</text>
</comment>
<dbReference type="EMBL" id="MU393619">
    <property type="protein sequence ID" value="KAI4859674.1"/>
    <property type="molecule type" value="Genomic_DNA"/>
</dbReference>
<proteinExistence type="predicted"/>
<organism evidence="1 2">
    <name type="scientific">Hypoxylon rubiginosum</name>
    <dbReference type="NCBI Taxonomy" id="110542"/>
    <lineage>
        <taxon>Eukaryota</taxon>
        <taxon>Fungi</taxon>
        <taxon>Dikarya</taxon>
        <taxon>Ascomycota</taxon>
        <taxon>Pezizomycotina</taxon>
        <taxon>Sordariomycetes</taxon>
        <taxon>Xylariomycetidae</taxon>
        <taxon>Xylariales</taxon>
        <taxon>Hypoxylaceae</taxon>
        <taxon>Hypoxylon</taxon>
    </lineage>
</organism>
<dbReference type="Proteomes" id="UP001497700">
    <property type="component" value="Unassembled WGS sequence"/>
</dbReference>